<keyword evidence="5" id="KW-1185">Reference proteome</keyword>
<keyword evidence="1" id="KW-0694">RNA-binding</keyword>
<dbReference type="SMART" id="SM00363">
    <property type="entry name" value="S4"/>
    <property type="match status" value="1"/>
</dbReference>
<dbReference type="GO" id="GO:0003723">
    <property type="term" value="F:RNA binding"/>
    <property type="evidence" value="ECO:0007669"/>
    <property type="project" value="UniProtKB-KW"/>
</dbReference>
<protein>
    <submittedName>
        <fullName evidence="4">Heat shock protein Hsp15</fullName>
    </submittedName>
</protein>
<dbReference type="PROSITE" id="PS50889">
    <property type="entry name" value="S4"/>
    <property type="match status" value="1"/>
</dbReference>
<dbReference type="SUPFAM" id="SSF55174">
    <property type="entry name" value="Alpha-L RNA-binding motif"/>
    <property type="match status" value="1"/>
</dbReference>
<sequence>MSDPRPTIRLDKWLWHARFFKSRSLAAGVVTAGKVRVDSQPVSKPARAIGPGNVLTFVQAQETKVVRVVACGERRGPAPEARALYEDLTPAPKPRPTETQGANPRYEKGGRPTKKDRRDMGLD</sequence>
<dbReference type="AlphaFoldDB" id="A0A1R3WX69"/>
<dbReference type="STRING" id="287098.SAMN05421665_1516"/>
<dbReference type="Proteomes" id="UP000186997">
    <property type="component" value="Unassembled WGS sequence"/>
</dbReference>
<evidence type="ECO:0000313" key="4">
    <source>
        <dbReference type="EMBL" id="SIT82691.1"/>
    </source>
</evidence>
<feature type="domain" description="RNA-binding S4" evidence="3">
    <location>
        <begin position="8"/>
        <end position="74"/>
    </location>
</feature>
<dbReference type="OrthoDB" id="9797176at2"/>
<proteinExistence type="predicted"/>
<dbReference type="RefSeq" id="WP_076659042.1">
    <property type="nucleotide sequence ID" value="NZ_FTPR01000001.1"/>
</dbReference>
<dbReference type="Pfam" id="PF01479">
    <property type="entry name" value="S4"/>
    <property type="match status" value="1"/>
</dbReference>
<evidence type="ECO:0000313" key="5">
    <source>
        <dbReference type="Proteomes" id="UP000186997"/>
    </source>
</evidence>
<reference evidence="5" key="1">
    <citation type="submission" date="2017-01" db="EMBL/GenBank/DDBJ databases">
        <authorList>
            <person name="Varghese N."/>
            <person name="Submissions S."/>
        </authorList>
    </citation>
    <scope>NUCLEOTIDE SEQUENCE [LARGE SCALE GENOMIC DNA]</scope>
    <source>
        <strain evidence="5">DSM 29591</strain>
    </source>
</reference>
<keyword evidence="4" id="KW-0346">Stress response</keyword>
<gene>
    <name evidence="4" type="ORF">SAMN05421665_1516</name>
</gene>
<evidence type="ECO:0000259" key="3">
    <source>
        <dbReference type="SMART" id="SM00363"/>
    </source>
</evidence>
<name>A0A1R3WX69_9RHOB</name>
<organism evidence="4 5">
    <name type="scientific">Yoonia rosea</name>
    <dbReference type="NCBI Taxonomy" id="287098"/>
    <lineage>
        <taxon>Bacteria</taxon>
        <taxon>Pseudomonadati</taxon>
        <taxon>Pseudomonadota</taxon>
        <taxon>Alphaproteobacteria</taxon>
        <taxon>Rhodobacterales</taxon>
        <taxon>Paracoccaceae</taxon>
        <taxon>Yoonia</taxon>
    </lineage>
</organism>
<dbReference type="InterPro" id="IPR002942">
    <property type="entry name" value="S4_RNA-bd"/>
</dbReference>
<accession>A0A1R3WX69</accession>
<dbReference type="EMBL" id="FTPR01000001">
    <property type="protein sequence ID" value="SIT82691.1"/>
    <property type="molecule type" value="Genomic_DNA"/>
</dbReference>
<dbReference type="InterPro" id="IPR036986">
    <property type="entry name" value="S4_RNA-bd_sf"/>
</dbReference>
<dbReference type="Gene3D" id="3.10.290.10">
    <property type="entry name" value="RNA-binding S4 domain"/>
    <property type="match status" value="1"/>
</dbReference>
<evidence type="ECO:0000256" key="1">
    <source>
        <dbReference type="PROSITE-ProRule" id="PRU00182"/>
    </source>
</evidence>
<dbReference type="CDD" id="cd00165">
    <property type="entry name" value="S4"/>
    <property type="match status" value="1"/>
</dbReference>
<feature type="region of interest" description="Disordered" evidence="2">
    <location>
        <begin position="79"/>
        <end position="123"/>
    </location>
</feature>
<evidence type="ECO:0000256" key="2">
    <source>
        <dbReference type="SAM" id="MobiDB-lite"/>
    </source>
</evidence>